<dbReference type="SUPFAM" id="SSF47240">
    <property type="entry name" value="Ferritin-like"/>
    <property type="match status" value="1"/>
</dbReference>
<gene>
    <name evidence="1" type="ORF">MuYL_2144</name>
</gene>
<dbReference type="GO" id="GO:0016491">
    <property type="term" value="F:oxidoreductase activity"/>
    <property type="evidence" value="ECO:0007669"/>
    <property type="project" value="InterPro"/>
</dbReference>
<evidence type="ECO:0000313" key="1">
    <source>
        <dbReference type="EMBL" id="ASU34034.1"/>
    </source>
</evidence>
<organism evidence="1 2">
    <name type="scientific">Mucilaginibacter xinganensis</name>
    <dbReference type="NCBI Taxonomy" id="1234841"/>
    <lineage>
        <taxon>Bacteria</taxon>
        <taxon>Pseudomonadati</taxon>
        <taxon>Bacteroidota</taxon>
        <taxon>Sphingobacteriia</taxon>
        <taxon>Sphingobacteriales</taxon>
        <taxon>Sphingobacteriaceae</taxon>
        <taxon>Mucilaginibacter</taxon>
    </lineage>
</organism>
<dbReference type="Proteomes" id="UP000215002">
    <property type="component" value="Chromosome"/>
</dbReference>
<dbReference type="RefSeq" id="WP_157740738.1">
    <property type="nucleotide sequence ID" value="NZ_CP022743.1"/>
</dbReference>
<accession>A0A223NWF4</accession>
<protein>
    <recommendedName>
        <fullName evidence="3">p-aminobenzoate N-oxygenase AurF</fullName>
    </recommendedName>
</protein>
<sequence>MDVKEVERLIKISKERPLMPETYIPWHLEPAAEDVFLPEILTSLQGLEIYHTLTPVQKLELGRHELVQVIASYAWGECLFCLFMTRHILTLPLDHIEHRFLLRELIEEFRHQEMFGQAIAKLGGNPIKQSGMHKFFGEFSNKYLPADYLFMGSVSVELVTDVYGNYARRSPNIYPVLKKMFDLHNIEEGRHILFTKSLLKEYAAKAGYIKRTAYSFVILFNILFVRTMYVKKEIFERIGLENPDHAYKLARANFKKKFSENCLKDIIAFVDSWKGFNRLTRWAWRSVLGANV</sequence>
<evidence type="ECO:0008006" key="3">
    <source>
        <dbReference type="Google" id="ProtNLM"/>
    </source>
</evidence>
<keyword evidence="2" id="KW-1185">Reference proteome</keyword>
<name>A0A223NWF4_9SPHI</name>
<dbReference type="Pfam" id="PF11583">
    <property type="entry name" value="AurF"/>
    <property type="match status" value="1"/>
</dbReference>
<evidence type="ECO:0000313" key="2">
    <source>
        <dbReference type="Proteomes" id="UP000215002"/>
    </source>
</evidence>
<dbReference type="KEGG" id="muc:MuYL_2144"/>
<dbReference type="InterPro" id="IPR009078">
    <property type="entry name" value="Ferritin-like_SF"/>
</dbReference>
<reference evidence="1 2" key="1">
    <citation type="submission" date="2017-08" db="EMBL/GenBank/DDBJ databases">
        <title>Complete genome sequence of Mucilaginibacter sp. strain BJC16-A31.</title>
        <authorList>
            <consortium name="Henan University of Science and Technology"/>
            <person name="You X."/>
        </authorList>
    </citation>
    <scope>NUCLEOTIDE SEQUENCE [LARGE SCALE GENOMIC DNA]</scope>
    <source>
        <strain evidence="1 2">BJC16-A31</strain>
    </source>
</reference>
<proteinExistence type="predicted"/>
<dbReference type="AlphaFoldDB" id="A0A223NWF4"/>
<dbReference type="Gene3D" id="1.10.620.20">
    <property type="entry name" value="Ribonucleotide Reductase, subunit A"/>
    <property type="match status" value="1"/>
</dbReference>
<dbReference type="InterPro" id="IPR025859">
    <property type="entry name" value="AurF/CmlI"/>
</dbReference>
<dbReference type="OrthoDB" id="786532at2"/>
<dbReference type="InterPro" id="IPR012348">
    <property type="entry name" value="RNR-like"/>
</dbReference>
<dbReference type="EMBL" id="CP022743">
    <property type="protein sequence ID" value="ASU34034.1"/>
    <property type="molecule type" value="Genomic_DNA"/>
</dbReference>